<organism evidence="2 3">
    <name type="scientific">Anopheles minimus</name>
    <dbReference type="NCBI Taxonomy" id="112268"/>
    <lineage>
        <taxon>Eukaryota</taxon>
        <taxon>Metazoa</taxon>
        <taxon>Ecdysozoa</taxon>
        <taxon>Arthropoda</taxon>
        <taxon>Hexapoda</taxon>
        <taxon>Insecta</taxon>
        <taxon>Pterygota</taxon>
        <taxon>Neoptera</taxon>
        <taxon>Endopterygota</taxon>
        <taxon>Diptera</taxon>
        <taxon>Nematocera</taxon>
        <taxon>Culicoidea</taxon>
        <taxon>Culicidae</taxon>
        <taxon>Anophelinae</taxon>
        <taxon>Anopheles</taxon>
    </lineage>
</organism>
<reference evidence="3" key="1">
    <citation type="submission" date="2013-03" db="EMBL/GenBank/DDBJ databases">
        <title>The Genome Sequence of Anopheles minimus MINIMUS1.</title>
        <authorList>
            <consortium name="The Broad Institute Genomics Platform"/>
            <person name="Neafsey D.E."/>
            <person name="Walton C."/>
            <person name="Walker B."/>
            <person name="Young S.K."/>
            <person name="Zeng Q."/>
            <person name="Gargeya S."/>
            <person name="Fitzgerald M."/>
            <person name="Haas B."/>
            <person name="Abouelleil A."/>
            <person name="Allen A.W."/>
            <person name="Alvarado L."/>
            <person name="Arachchi H.M."/>
            <person name="Berlin A.M."/>
            <person name="Chapman S.B."/>
            <person name="Gainer-Dewar J."/>
            <person name="Goldberg J."/>
            <person name="Griggs A."/>
            <person name="Gujja S."/>
            <person name="Hansen M."/>
            <person name="Howarth C."/>
            <person name="Imamovic A."/>
            <person name="Ireland A."/>
            <person name="Larimer J."/>
            <person name="McCowan C."/>
            <person name="Murphy C."/>
            <person name="Pearson M."/>
            <person name="Poon T.W."/>
            <person name="Priest M."/>
            <person name="Roberts A."/>
            <person name="Saif S."/>
            <person name="Shea T."/>
            <person name="Sisk P."/>
            <person name="Sykes S."/>
            <person name="Wortman J."/>
            <person name="Nusbaum C."/>
            <person name="Birren B."/>
        </authorList>
    </citation>
    <scope>NUCLEOTIDE SEQUENCE [LARGE SCALE GENOMIC DNA]</scope>
    <source>
        <strain evidence="3">MINIMUS1</strain>
    </source>
</reference>
<evidence type="ECO:0000256" key="1">
    <source>
        <dbReference type="SAM" id="MobiDB-lite"/>
    </source>
</evidence>
<accession>A0A182VSP6</accession>
<proteinExistence type="predicted"/>
<dbReference type="EnsemblMetazoa" id="AMIN001086-RA">
    <property type="protein sequence ID" value="AMIN001086-PA"/>
    <property type="gene ID" value="AMIN001086"/>
</dbReference>
<dbReference type="AlphaFoldDB" id="A0A182VSP6"/>
<feature type="region of interest" description="Disordered" evidence="1">
    <location>
        <begin position="39"/>
        <end position="75"/>
    </location>
</feature>
<name>A0A182VSP6_9DIPT</name>
<sequence length="75" mass="8507">MMNVSRMLWMHIQSNLIAISLNNKVPSQTLSIAGQIETSDGNLTRDDRVHGGPAIPHHEKELGRREQFDHVRAHL</sequence>
<evidence type="ECO:0000313" key="2">
    <source>
        <dbReference type="EnsemblMetazoa" id="AMIN001086-PA"/>
    </source>
</evidence>
<dbReference type="VEuPathDB" id="VectorBase:AMIN001086"/>
<protein>
    <submittedName>
        <fullName evidence="2">Uncharacterized protein</fullName>
    </submittedName>
</protein>
<dbReference type="Proteomes" id="UP000075920">
    <property type="component" value="Unassembled WGS sequence"/>
</dbReference>
<evidence type="ECO:0000313" key="3">
    <source>
        <dbReference type="Proteomes" id="UP000075920"/>
    </source>
</evidence>
<reference evidence="2" key="2">
    <citation type="submission" date="2020-05" db="UniProtKB">
        <authorList>
            <consortium name="EnsemblMetazoa"/>
        </authorList>
    </citation>
    <scope>IDENTIFICATION</scope>
    <source>
        <strain evidence="2">MINIMUS1</strain>
    </source>
</reference>
<feature type="compositionally biased region" description="Basic and acidic residues" evidence="1">
    <location>
        <begin position="43"/>
        <end position="75"/>
    </location>
</feature>
<keyword evidence="3" id="KW-1185">Reference proteome</keyword>